<evidence type="ECO:0000313" key="3">
    <source>
        <dbReference type="Proteomes" id="UP001066276"/>
    </source>
</evidence>
<dbReference type="EMBL" id="JANPWB010000007">
    <property type="protein sequence ID" value="KAJ1169910.1"/>
    <property type="molecule type" value="Genomic_DNA"/>
</dbReference>
<protein>
    <submittedName>
        <fullName evidence="2">Uncharacterized protein</fullName>
    </submittedName>
</protein>
<keyword evidence="3" id="KW-1185">Reference proteome</keyword>
<accession>A0AAV7T0L3</accession>
<proteinExistence type="predicted"/>
<gene>
    <name evidence="2" type="ORF">NDU88_001796</name>
</gene>
<sequence length="158" mass="16854">MTYGAPIGHLNTSRGSPFSASLHHQPPPAPASVLRILQPQAKAGASPDQHSSTGPPLQTPDPRQAAASLALTPLVTGLLVLLSGVPPPRLCPAALRQSLTCQQVPRASQEIQRHLAPRGALQCRSSSLLLRQRHFNGRHRGQPKSTGPPKVRTHSSRR</sequence>
<dbReference type="Proteomes" id="UP001066276">
    <property type="component" value="Chromosome 4_1"/>
</dbReference>
<evidence type="ECO:0000313" key="2">
    <source>
        <dbReference type="EMBL" id="KAJ1169910.1"/>
    </source>
</evidence>
<feature type="region of interest" description="Disordered" evidence="1">
    <location>
        <begin position="1"/>
        <end position="65"/>
    </location>
</feature>
<evidence type="ECO:0000256" key="1">
    <source>
        <dbReference type="SAM" id="MobiDB-lite"/>
    </source>
</evidence>
<reference evidence="2" key="1">
    <citation type="journal article" date="2022" name="bioRxiv">
        <title>Sequencing and chromosome-scale assembly of the giantPleurodeles waltlgenome.</title>
        <authorList>
            <person name="Brown T."/>
            <person name="Elewa A."/>
            <person name="Iarovenko S."/>
            <person name="Subramanian E."/>
            <person name="Araus A.J."/>
            <person name="Petzold A."/>
            <person name="Susuki M."/>
            <person name="Suzuki K.-i.T."/>
            <person name="Hayashi T."/>
            <person name="Toyoda A."/>
            <person name="Oliveira C."/>
            <person name="Osipova E."/>
            <person name="Leigh N.D."/>
            <person name="Simon A."/>
            <person name="Yun M.H."/>
        </authorList>
    </citation>
    <scope>NUCLEOTIDE SEQUENCE</scope>
    <source>
        <strain evidence="2">20211129_DDA</strain>
        <tissue evidence="2">Liver</tissue>
    </source>
</reference>
<organism evidence="2 3">
    <name type="scientific">Pleurodeles waltl</name>
    <name type="common">Iberian ribbed newt</name>
    <dbReference type="NCBI Taxonomy" id="8319"/>
    <lineage>
        <taxon>Eukaryota</taxon>
        <taxon>Metazoa</taxon>
        <taxon>Chordata</taxon>
        <taxon>Craniata</taxon>
        <taxon>Vertebrata</taxon>
        <taxon>Euteleostomi</taxon>
        <taxon>Amphibia</taxon>
        <taxon>Batrachia</taxon>
        <taxon>Caudata</taxon>
        <taxon>Salamandroidea</taxon>
        <taxon>Salamandridae</taxon>
        <taxon>Pleurodelinae</taxon>
        <taxon>Pleurodeles</taxon>
    </lineage>
</organism>
<feature type="compositionally biased region" description="Polar residues" evidence="1">
    <location>
        <begin position="10"/>
        <end position="19"/>
    </location>
</feature>
<name>A0AAV7T0L3_PLEWA</name>
<dbReference type="AlphaFoldDB" id="A0AAV7T0L3"/>
<comment type="caution">
    <text evidence="2">The sequence shown here is derived from an EMBL/GenBank/DDBJ whole genome shotgun (WGS) entry which is preliminary data.</text>
</comment>
<feature type="region of interest" description="Disordered" evidence="1">
    <location>
        <begin position="135"/>
        <end position="158"/>
    </location>
</feature>